<dbReference type="Proteomes" id="UP000275078">
    <property type="component" value="Unassembled WGS sequence"/>
</dbReference>
<evidence type="ECO:0000313" key="2">
    <source>
        <dbReference type="Proteomes" id="UP000275078"/>
    </source>
</evidence>
<dbReference type="AlphaFoldDB" id="A0A3N4H8Q5"/>
<organism evidence="1 2">
    <name type="scientific">Ascobolus immersus RN42</name>
    <dbReference type="NCBI Taxonomy" id="1160509"/>
    <lineage>
        <taxon>Eukaryota</taxon>
        <taxon>Fungi</taxon>
        <taxon>Dikarya</taxon>
        <taxon>Ascomycota</taxon>
        <taxon>Pezizomycotina</taxon>
        <taxon>Pezizomycetes</taxon>
        <taxon>Pezizales</taxon>
        <taxon>Ascobolaceae</taxon>
        <taxon>Ascobolus</taxon>
    </lineage>
</organism>
<evidence type="ECO:0000313" key="1">
    <source>
        <dbReference type="EMBL" id="RPA71122.1"/>
    </source>
</evidence>
<protein>
    <submittedName>
        <fullName evidence="1">Uncharacterized protein</fullName>
    </submittedName>
</protein>
<reference evidence="1 2" key="1">
    <citation type="journal article" date="2018" name="Nat. Ecol. Evol.">
        <title>Pezizomycetes genomes reveal the molecular basis of ectomycorrhizal truffle lifestyle.</title>
        <authorList>
            <person name="Murat C."/>
            <person name="Payen T."/>
            <person name="Noel B."/>
            <person name="Kuo A."/>
            <person name="Morin E."/>
            <person name="Chen J."/>
            <person name="Kohler A."/>
            <person name="Krizsan K."/>
            <person name="Balestrini R."/>
            <person name="Da Silva C."/>
            <person name="Montanini B."/>
            <person name="Hainaut M."/>
            <person name="Levati E."/>
            <person name="Barry K.W."/>
            <person name="Belfiori B."/>
            <person name="Cichocki N."/>
            <person name="Clum A."/>
            <person name="Dockter R.B."/>
            <person name="Fauchery L."/>
            <person name="Guy J."/>
            <person name="Iotti M."/>
            <person name="Le Tacon F."/>
            <person name="Lindquist E.A."/>
            <person name="Lipzen A."/>
            <person name="Malagnac F."/>
            <person name="Mello A."/>
            <person name="Molinier V."/>
            <person name="Miyauchi S."/>
            <person name="Poulain J."/>
            <person name="Riccioni C."/>
            <person name="Rubini A."/>
            <person name="Sitrit Y."/>
            <person name="Splivallo R."/>
            <person name="Traeger S."/>
            <person name="Wang M."/>
            <person name="Zifcakova L."/>
            <person name="Wipf D."/>
            <person name="Zambonelli A."/>
            <person name="Paolocci F."/>
            <person name="Nowrousian M."/>
            <person name="Ottonello S."/>
            <person name="Baldrian P."/>
            <person name="Spatafora J.W."/>
            <person name="Henrissat B."/>
            <person name="Nagy L.G."/>
            <person name="Aury J.M."/>
            <person name="Wincker P."/>
            <person name="Grigoriev I.V."/>
            <person name="Bonfante P."/>
            <person name="Martin F.M."/>
        </authorList>
    </citation>
    <scope>NUCLEOTIDE SEQUENCE [LARGE SCALE GENOMIC DNA]</scope>
    <source>
        <strain evidence="1 2">RN42</strain>
    </source>
</reference>
<name>A0A3N4H8Q5_ASCIM</name>
<accession>A0A3N4H8Q5</accession>
<proteinExistence type="predicted"/>
<sequence>MWLLAETARTKLLWESVIYVGSLTMAARASSEGSGFEDVDIESVTFGGGGQNLFFRSASKQAYRVVSFLAGSRPDYDKAAGISINHSKISSLLTQTGHGKLTIEHGDKWILVLTIELSQQLVNPNLACSILQHGLAFISDEDVSPPCASWAFHVAGKVGGYFGCVNDFQLSLDFRFYQTNMAIVGLSGYHAGRNNQLSMWLRQACLGGRSRSEHS</sequence>
<dbReference type="EMBL" id="ML119970">
    <property type="protein sequence ID" value="RPA71122.1"/>
    <property type="molecule type" value="Genomic_DNA"/>
</dbReference>
<gene>
    <name evidence="1" type="ORF">BJ508DRAFT_315903</name>
</gene>
<keyword evidence="2" id="KW-1185">Reference proteome</keyword>